<feature type="compositionally biased region" description="Polar residues" evidence="1">
    <location>
        <begin position="72"/>
        <end position="90"/>
    </location>
</feature>
<dbReference type="InterPro" id="IPR052635">
    <property type="entry name" value="Sec_Metab_Biosynth_Reg"/>
</dbReference>
<feature type="region of interest" description="Disordered" evidence="1">
    <location>
        <begin position="1"/>
        <end position="132"/>
    </location>
</feature>
<name>A0A8H4UKP9_9HYPO</name>
<evidence type="ECO:0000259" key="2">
    <source>
        <dbReference type="PROSITE" id="PS00036"/>
    </source>
</evidence>
<dbReference type="EMBL" id="JABEYC010000349">
    <property type="protein sequence ID" value="KAF4978693.1"/>
    <property type="molecule type" value="Genomic_DNA"/>
</dbReference>
<dbReference type="OrthoDB" id="5387389at2759"/>
<dbReference type="PANTHER" id="PTHR39607:SF2">
    <property type="entry name" value="BZIP DOMAIN-CONTAINING PROTEIN"/>
    <property type="match status" value="1"/>
</dbReference>
<reference evidence="3" key="1">
    <citation type="journal article" date="2020" name="BMC Genomics">
        <title>Correction to: Identification and distribution of gene clusters required for synthesis of sphingolipid metabolism inhibitors in diverse species of the filamentous fungus Fusarium.</title>
        <authorList>
            <person name="Kim H.S."/>
            <person name="Lohmar J.M."/>
            <person name="Busman M."/>
            <person name="Brown D.W."/>
            <person name="Naumann T.A."/>
            <person name="Divon H.H."/>
            <person name="Lysoe E."/>
            <person name="Uhlig S."/>
            <person name="Proctor R.H."/>
        </authorList>
    </citation>
    <scope>NUCLEOTIDE SEQUENCE</scope>
    <source>
        <strain evidence="3">NRRL 22465</strain>
    </source>
</reference>
<organism evidence="3 4">
    <name type="scientific">Fusarium zealandicum</name>
    <dbReference type="NCBI Taxonomy" id="1053134"/>
    <lineage>
        <taxon>Eukaryota</taxon>
        <taxon>Fungi</taxon>
        <taxon>Dikarya</taxon>
        <taxon>Ascomycota</taxon>
        <taxon>Pezizomycotina</taxon>
        <taxon>Sordariomycetes</taxon>
        <taxon>Hypocreomycetidae</taxon>
        <taxon>Hypocreales</taxon>
        <taxon>Nectriaceae</taxon>
        <taxon>Fusarium</taxon>
        <taxon>Fusarium staphyleae species complex</taxon>
    </lineage>
</organism>
<feature type="compositionally biased region" description="Basic and acidic residues" evidence="1">
    <location>
        <begin position="59"/>
        <end position="71"/>
    </location>
</feature>
<feature type="compositionally biased region" description="Low complexity" evidence="1">
    <location>
        <begin position="10"/>
        <end position="22"/>
    </location>
</feature>
<dbReference type="PANTHER" id="PTHR39607">
    <property type="entry name" value="XANTHOCILLIN BIOSYNTHESIS CLUSTER TRANSCRIPTION FACTOR XANC-RELATED"/>
    <property type="match status" value="1"/>
</dbReference>
<protein>
    <recommendedName>
        <fullName evidence="2">BZIP domain-containing protein</fullName>
    </recommendedName>
</protein>
<keyword evidence="4" id="KW-1185">Reference proteome</keyword>
<dbReference type="CDD" id="cd14688">
    <property type="entry name" value="bZIP_YAP"/>
    <property type="match status" value="1"/>
</dbReference>
<dbReference type="GO" id="GO:0003700">
    <property type="term" value="F:DNA-binding transcription factor activity"/>
    <property type="evidence" value="ECO:0007669"/>
    <property type="project" value="InterPro"/>
</dbReference>
<proteinExistence type="predicted"/>
<feature type="compositionally biased region" description="Low complexity" evidence="1">
    <location>
        <begin position="122"/>
        <end position="131"/>
    </location>
</feature>
<dbReference type="Proteomes" id="UP000635477">
    <property type="component" value="Unassembled WGS sequence"/>
</dbReference>
<gene>
    <name evidence="3" type="ORF">FZEAL_4962</name>
</gene>
<evidence type="ECO:0000313" key="3">
    <source>
        <dbReference type="EMBL" id="KAF4978693.1"/>
    </source>
</evidence>
<dbReference type="InterPro" id="IPR004827">
    <property type="entry name" value="bZIP"/>
</dbReference>
<reference evidence="3" key="2">
    <citation type="submission" date="2020-05" db="EMBL/GenBank/DDBJ databases">
        <authorList>
            <person name="Kim H.-S."/>
            <person name="Proctor R.H."/>
            <person name="Brown D.W."/>
        </authorList>
    </citation>
    <scope>NUCLEOTIDE SEQUENCE</scope>
    <source>
        <strain evidence="3">NRRL 22465</strain>
    </source>
</reference>
<feature type="domain" description="BZIP" evidence="2">
    <location>
        <begin position="44"/>
        <end position="59"/>
    </location>
</feature>
<dbReference type="PROSITE" id="PS00036">
    <property type="entry name" value="BZIP_BASIC"/>
    <property type="match status" value="1"/>
</dbReference>
<evidence type="ECO:0000313" key="4">
    <source>
        <dbReference type="Proteomes" id="UP000635477"/>
    </source>
</evidence>
<dbReference type="AlphaFoldDB" id="A0A8H4UKP9"/>
<evidence type="ECO:0000256" key="1">
    <source>
        <dbReference type="SAM" id="MobiDB-lite"/>
    </source>
</evidence>
<sequence length="176" mass="19510">MPRSPRHGYSSSRKGSPPSSSSKKSKSSPKDDVDWADVTDPEERRRIQNRIAQRKFREKTRESKEKAERESQNQAYAGNSYRIPNTSDFGSETEPAGLPWGSVNIGHIMARGQEAESRRSSGRGTYSGDDGFAIATYGGSPSYGTQWAQPRSYGGSSGGDEMYYDDAYLYDPNMGR</sequence>
<comment type="caution">
    <text evidence="3">The sequence shown here is derived from an EMBL/GenBank/DDBJ whole genome shotgun (WGS) entry which is preliminary data.</text>
</comment>
<accession>A0A8H4UKP9</accession>